<protein>
    <submittedName>
        <fullName evidence="2">Unannotated protein</fullName>
    </submittedName>
</protein>
<feature type="coiled-coil region" evidence="1">
    <location>
        <begin position="15"/>
        <end position="111"/>
    </location>
</feature>
<sequence length="113" mass="12937">MNPITTMARAVADFFVNEEDERERIRQERIDQEARWRSNVNALENEKAGVESRLRITRDNAAALADALRRARVGEEHATLTIQLAEAQRDIARLEERVTAIDAQLDITRKAKP</sequence>
<organism evidence="2">
    <name type="scientific">freshwater metagenome</name>
    <dbReference type="NCBI Taxonomy" id="449393"/>
    <lineage>
        <taxon>unclassified sequences</taxon>
        <taxon>metagenomes</taxon>
        <taxon>ecological metagenomes</taxon>
    </lineage>
</organism>
<keyword evidence="1" id="KW-0175">Coiled coil</keyword>
<evidence type="ECO:0000256" key="1">
    <source>
        <dbReference type="SAM" id="Coils"/>
    </source>
</evidence>
<dbReference type="EMBL" id="CAEZSR010000004">
    <property type="protein sequence ID" value="CAB4539935.1"/>
    <property type="molecule type" value="Genomic_DNA"/>
</dbReference>
<reference evidence="2" key="1">
    <citation type="submission" date="2020-05" db="EMBL/GenBank/DDBJ databases">
        <authorList>
            <person name="Chiriac C."/>
            <person name="Salcher M."/>
            <person name="Ghai R."/>
            <person name="Kavagutti S V."/>
        </authorList>
    </citation>
    <scope>NUCLEOTIDE SEQUENCE</scope>
</reference>
<name>A0A6J6BMI5_9ZZZZ</name>
<dbReference type="AlphaFoldDB" id="A0A6J6BMI5"/>
<gene>
    <name evidence="2" type="ORF">UFOPK1493_00212</name>
</gene>
<proteinExistence type="predicted"/>
<accession>A0A6J6BMI5</accession>
<evidence type="ECO:0000313" key="2">
    <source>
        <dbReference type="EMBL" id="CAB4539935.1"/>
    </source>
</evidence>